<gene>
    <name evidence="6" type="ORF">NCS_30251</name>
</gene>
<dbReference type="GO" id="GO:0005524">
    <property type="term" value="F:ATP binding"/>
    <property type="evidence" value="ECO:0007669"/>
    <property type="project" value="UniProtKB-KW"/>
</dbReference>
<dbReference type="InterPro" id="IPR050763">
    <property type="entry name" value="ABC_transporter_ATP-binding"/>
</dbReference>
<dbReference type="InterPro" id="IPR003593">
    <property type="entry name" value="AAA+_ATPase"/>
</dbReference>
<dbReference type="SUPFAM" id="SSF52540">
    <property type="entry name" value="P-loop containing nucleoside triphosphate hydrolases"/>
    <property type="match status" value="1"/>
</dbReference>
<dbReference type="AlphaFoldDB" id="A0A2H1FI15"/>
<sequence length="326" mass="36159">MMELHNPSILTSNLSKVYGTFKAVDSLTMDVEAGDIFGFLGPNGSGKTTTIRMLCGLILPNSGKAEIAGFDIIKDSVEIRKIIGLFPESSGFYNWMGAEEYLNYFAALYKIEAQIAKKRTKELLEKVGLASKSHVPIGYYSRGMRQRLGLARTLINDPQIIFLDEPTLGLDPKGQKDIQKILFDLNHDKGITIFLSSHALNEVSALCKNVAILNRGRLVAQGTIDELRKRVEGSKGLLITILNSSDALEALSHMPFQAEVKADGKLVHVTIHETFDSVNELVDSFEKNGLEIHEIIRREMNLEEIFIKLTADTTNSLEKGVLKQHA</sequence>
<dbReference type="InterPro" id="IPR027417">
    <property type="entry name" value="P-loop_NTPase"/>
</dbReference>
<keyword evidence="2" id="KW-0813">Transport</keyword>
<protein>
    <submittedName>
        <fullName evidence="6">Putative bacitracin ABC transporter, ATP-binding protein BcrA</fullName>
    </submittedName>
</protein>
<dbReference type="InterPro" id="IPR003439">
    <property type="entry name" value="ABC_transporter-like_ATP-bd"/>
</dbReference>
<evidence type="ECO:0000259" key="5">
    <source>
        <dbReference type="PROSITE" id="PS50893"/>
    </source>
</evidence>
<dbReference type="InterPro" id="IPR025302">
    <property type="entry name" value="DrrA1/2-like_C"/>
</dbReference>
<name>A0A2H1FI15_9ARCH</name>
<dbReference type="PANTHER" id="PTHR42711">
    <property type="entry name" value="ABC TRANSPORTER ATP-BINDING PROTEIN"/>
    <property type="match status" value="1"/>
</dbReference>
<feature type="domain" description="ABC transporter" evidence="5">
    <location>
        <begin position="9"/>
        <end position="240"/>
    </location>
</feature>
<dbReference type="PANTHER" id="PTHR42711:SF5">
    <property type="entry name" value="ABC TRANSPORTER ATP-BINDING PROTEIN NATA"/>
    <property type="match status" value="1"/>
</dbReference>
<evidence type="ECO:0000313" key="6">
    <source>
        <dbReference type="EMBL" id="SMH72411.1"/>
    </source>
</evidence>
<keyword evidence="4 6" id="KW-0067">ATP-binding</keyword>
<accession>A0A2H1FI15</accession>
<keyword evidence="7" id="KW-1185">Reference proteome</keyword>
<dbReference type="Pfam" id="PF00005">
    <property type="entry name" value="ABC_tran"/>
    <property type="match status" value="1"/>
</dbReference>
<dbReference type="GO" id="GO:0016887">
    <property type="term" value="F:ATP hydrolysis activity"/>
    <property type="evidence" value="ECO:0007669"/>
    <property type="project" value="InterPro"/>
</dbReference>
<evidence type="ECO:0000313" key="7">
    <source>
        <dbReference type="Proteomes" id="UP000230607"/>
    </source>
</evidence>
<dbReference type="OrthoDB" id="31298at2157"/>
<reference evidence="7" key="1">
    <citation type="submission" date="2017-03" db="EMBL/GenBank/DDBJ databases">
        <authorList>
            <person name="Herbold C."/>
        </authorList>
    </citation>
    <scope>NUCLEOTIDE SEQUENCE [LARGE SCALE GENOMIC DNA]</scope>
</reference>
<evidence type="ECO:0000256" key="1">
    <source>
        <dbReference type="ARBA" id="ARBA00005417"/>
    </source>
</evidence>
<organism evidence="6 7">
    <name type="scientific">Candidatus Nitrosotalea okcheonensis</name>
    <dbReference type="NCBI Taxonomy" id="1903276"/>
    <lineage>
        <taxon>Archaea</taxon>
        <taxon>Nitrososphaerota</taxon>
        <taxon>Nitrososphaeria</taxon>
        <taxon>Nitrosotaleales</taxon>
        <taxon>Nitrosotaleaceae</taxon>
        <taxon>Nitrosotalea</taxon>
    </lineage>
</organism>
<dbReference type="RefSeq" id="WP_157928180.1">
    <property type="nucleotide sequence ID" value="NZ_LT841358.1"/>
</dbReference>
<dbReference type="Pfam" id="PF13732">
    <property type="entry name" value="DrrA1-3_C"/>
    <property type="match status" value="1"/>
</dbReference>
<evidence type="ECO:0000256" key="4">
    <source>
        <dbReference type="ARBA" id="ARBA00022840"/>
    </source>
</evidence>
<comment type="similarity">
    <text evidence="1">Belongs to the ABC transporter superfamily.</text>
</comment>
<dbReference type="EMBL" id="LT841358">
    <property type="protein sequence ID" value="SMH72411.1"/>
    <property type="molecule type" value="Genomic_DNA"/>
</dbReference>
<dbReference type="PROSITE" id="PS50893">
    <property type="entry name" value="ABC_TRANSPORTER_2"/>
    <property type="match status" value="1"/>
</dbReference>
<dbReference type="Gene3D" id="3.40.50.300">
    <property type="entry name" value="P-loop containing nucleotide triphosphate hydrolases"/>
    <property type="match status" value="1"/>
</dbReference>
<keyword evidence="3" id="KW-0547">Nucleotide-binding</keyword>
<evidence type="ECO:0000256" key="2">
    <source>
        <dbReference type="ARBA" id="ARBA00022448"/>
    </source>
</evidence>
<dbReference type="SMART" id="SM00382">
    <property type="entry name" value="AAA"/>
    <property type="match status" value="1"/>
</dbReference>
<dbReference type="Proteomes" id="UP000230607">
    <property type="component" value="Chromosome 1"/>
</dbReference>
<proteinExistence type="inferred from homology"/>
<evidence type="ECO:0000256" key="3">
    <source>
        <dbReference type="ARBA" id="ARBA00022741"/>
    </source>
</evidence>